<dbReference type="EMBL" id="BTRK01000006">
    <property type="protein sequence ID" value="GMR56798.1"/>
    <property type="molecule type" value="Genomic_DNA"/>
</dbReference>
<keyword evidence="3" id="KW-1185">Reference proteome</keyword>
<reference evidence="3" key="1">
    <citation type="submission" date="2022-10" db="EMBL/GenBank/DDBJ databases">
        <title>Genome assembly of Pristionchus species.</title>
        <authorList>
            <person name="Yoshida K."/>
            <person name="Sommer R.J."/>
        </authorList>
    </citation>
    <scope>NUCLEOTIDE SEQUENCE [LARGE SCALE GENOMIC DNA]</scope>
    <source>
        <strain evidence="3">RS5460</strain>
    </source>
</reference>
<evidence type="ECO:0000313" key="3">
    <source>
        <dbReference type="Proteomes" id="UP001328107"/>
    </source>
</evidence>
<proteinExistence type="predicted"/>
<feature type="region of interest" description="Disordered" evidence="1">
    <location>
        <begin position="31"/>
        <end position="50"/>
    </location>
</feature>
<evidence type="ECO:0000256" key="1">
    <source>
        <dbReference type="SAM" id="MobiDB-lite"/>
    </source>
</evidence>
<evidence type="ECO:0000313" key="2">
    <source>
        <dbReference type="EMBL" id="GMR56798.1"/>
    </source>
</evidence>
<protein>
    <submittedName>
        <fullName evidence="2">Uncharacterized protein</fullName>
    </submittedName>
</protein>
<dbReference type="AlphaFoldDB" id="A0AAN5D5A7"/>
<organism evidence="2 3">
    <name type="scientific">Pristionchus mayeri</name>
    <dbReference type="NCBI Taxonomy" id="1317129"/>
    <lineage>
        <taxon>Eukaryota</taxon>
        <taxon>Metazoa</taxon>
        <taxon>Ecdysozoa</taxon>
        <taxon>Nematoda</taxon>
        <taxon>Chromadorea</taxon>
        <taxon>Rhabditida</taxon>
        <taxon>Rhabditina</taxon>
        <taxon>Diplogasteromorpha</taxon>
        <taxon>Diplogasteroidea</taxon>
        <taxon>Neodiplogasteridae</taxon>
        <taxon>Pristionchus</taxon>
    </lineage>
</organism>
<sequence length="241" mass="26993">GVVVSEEPDNYVILESFVSLDSERKLALEKPSGVISPRSHSTSIERPSDHSPANLMLLHELRPSVVMSPRSHSSPIDLTSWESLPWPALTRLFRHLWTTQDCSDLANLAQVSDHFDGELCDILSAPIEKVFINGIYHPLSTEDLSLCARLLQGARIHSANFDGIALDDITAPFILSIAFLTKYAFSFLLKLENSPVPLSDPAAIFSQLNCRNVIIEEPHNTGPLFYDRPHSYWNEFLNEVE</sequence>
<feature type="non-terminal residue" evidence="2">
    <location>
        <position position="1"/>
    </location>
</feature>
<feature type="non-terminal residue" evidence="2">
    <location>
        <position position="241"/>
    </location>
</feature>
<dbReference type="Proteomes" id="UP001328107">
    <property type="component" value="Unassembled WGS sequence"/>
</dbReference>
<name>A0AAN5D5A7_9BILA</name>
<comment type="caution">
    <text evidence="2">The sequence shown here is derived from an EMBL/GenBank/DDBJ whole genome shotgun (WGS) entry which is preliminary data.</text>
</comment>
<accession>A0AAN5D5A7</accession>
<gene>
    <name evidence="2" type="ORF">PMAYCL1PPCAC_26993</name>
</gene>